<evidence type="ECO:0000313" key="2">
    <source>
        <dbReference type="EMBL" id="SHJ49364.1"/>
    </source>
</evidence>
<organism evidence="2 3">
    <name type="scientific">Paramaledivibacter caminithermalis (strain DSM 15212 / CIP 107654 / DViRD3)</name>
    <name type="common">Clostridium caminithermale</name>
    <dbReference type="NCBI Taxonomy" id="1121301"/>
    <lineage>
        <taxon>Bacteria</taxon>
        <taxon>Bacillati</taxon>
        <taxon>Bacillota</taxon>
        <taxon>Clostridia</taxon>
        <taxon>Peptostreptococcales</taxon>
        <taxon>Caminicellaceae</taxon>
        <taxon>Paramaledivibacter</taxon>
    </lineage>
</organism>
<dbReference type="Pfam" id="PF08291">
    <property type="entry name" value="Peptidase_M15_3"/>
    <property type="match status" value="1"/>
</dbReference>
<name>A0A1M6JRQ3_PARC5</name>
<dbReference type="Gene3D" id="3.30.1380.10">
    <property type="match status" value="1"/>
</dbReference>
<keyword evidence="3" id="KW-1185">Reference proteome</keyword>
<evidence type="ECO:0000259" key="1">
    <source>
        <dbReference type="Pfam" id="PF08291"/>
    </source>
</evidence>
<proteinExistence type="predicted"/>
<protein>
    <submittedName>
        <fullName evidence="2">Peptidase M15</fullName>
    </submittedName>
</protein>
<gene>
    <name evidence="2" type="ORF">SAMN02745912_00116</name>
</gene>
<dbReference type="EMBL" id="FRAG01000001">
    <property type="protein sequence ID" value="SHJ49364.1"/>
    <property type="molecule type" value="Genomic_DNA"/>
</dbReference>
<dbReference type="SUPFAM" id="SSF55166">
    <property type="entry name" value="Hedgehog/DD-peptidase"/>
    <property type="match status" value="1"/>
</dbReference>
<dbReference type="InterPro" id="IPR013230">
    <property type="entry name" value="Peptidase_M15A_C"/>
</dbReference>
<dbReference type="OrthoDB" id="5242612at2"/>
<dbReference type="STRING" id="1121301.SAMN02745912_00116"/>
<sequence length="153" mass="17950">MLKIQVFDGQITKNFNIDEFKCKNNGEVLLNAAVLDHIERLQKFRNWYNRPMIVVSGYRTKEYNKKIGGSPNSRHMQGIASDILLPDEFYGFTKKRQEQFLNNLKNKWIELCELGGLGGGIGFYDNFFHIDSRKKGNYKNGVYAFWDNRKKKK</sequence>
<evidence type="ECO:0000313" key="3">
    <source>
        <dbReference type="Proteomes" id="UP000184465"/>
    </source>
</evidence>
<dbReference type="AlphaFoldDB" id="A0A1M6JRQ3"/>
<dbReference type="InterPro" id="IPR009045">
    <property type="entry name" value="Zn_M74/Hedgehog-like"/>
</dbReference>
<reference evidence="2 3" key="1">
    <citation type="submission" date="2016-11" db="EMBL/GenBank/DDBJ databases">
        <authorList>
            <person name="Jaros S."/>
            <person name="Januszkiewicz K."/>
            <person name="Wedrychowicz H."/>
        </authorList>
    </citation>
    <scope>NUCLEOTIDE SEQUENCE [LARGE SCALE GENOMIC DNA]</scope>
    <source>
        <strain evidence="2 3">DSM 15212</strain>
    </source>
</reference>
<feature type="domain" description="Peptidase M15A C-terminal" evidence="1">
    <location>
        <begin position="14"/>
        <end position="131"/>
    </location>
</feature>
<accession>A0A1M6JRQ3</accession>
<dbReference type="Proteomes" id="UP000184465">
    <property type="component" value="Unassembled WGS sequence"/>
</dbReference>
<dbReference type="RefSeq" id="WP_073146389.1">
    <property type="nucleotide sequence ID" value="NZ_FRAG01000001.1"/>
</dbReference>